<feature type="region of interest" description="Disordered" evidence="3">
    <location>
        <begin position="149"/>
        <end position="436"/>
    </location>
</feature>
<dbReference type="OrthoDB" id="445107at2759"/>
<dbReference type="Proteomes" id="UP000041254">
    <property type="component" value="Unassembled WGS sequence"/>
</dbReference>
<keyword evidence="1" id="KW-0863">Zinc-finger</keyword>
<dbReference type="InterPro" id="IPR013083">
    <property type="entry name" value="Znf_RING/FYVE/PHD"/>
</dbReference>
<dbReference type="GO" id="GO:0008270">
    <property type="term" value="F:zinc ion binding"/>
    <property type="evidence" value="ECO:0007669"/>
    <property type="project" value="UniProtKB-KW"/>
</dbReference>
<proteinExistence type="predicted"/>
<protein>
    <recommendedName>
        <fullName evidence="4">RING-type domain-containing protein</fullName>
    </recommendedName>
</protein>
<dbReference type="EMBL" id="CDMY01000831">
    <property type="protein sequence ID" value="CEM34768.1"/>
    <property type="molecule type" value="Genomic_DNA"/>
</dbReference>
<sequence>MGSQDTNAPQPPPEPMVVSKSRKKAASKGRQADSDGLAEDAGPQAAGGTAAKEAEQKEKARQLRAVAMLDVLERHGLTRSTPAKGKGGRSKRPVLSLHCRTKEGWSLLHLAAVNGWSETPLDNAHKFGNKSCVDVLMAHLEARRTAAAADLVREEEKARKKEERAARKREQKRLKRLAAEQAESAGDGETEEADDTQHQTEEVDDATEEAAAPSCPPDTHSDSVEPASSDAPSDQHHQQQHVLSQEPPADVRPPPFPPLPLSPAHGAPASHSFAAQRPSSSSSSFADPPASSTASTTPIDRPSTAQSSSRQDHFPPANVMAQLRAGLTDGIAKKESRPSLFPSTSGTTRGKKKDKKAAGGGAASAYQPGGADDVPGPSGVGSEMPSGPLSVPPGIPHTLEDKIDAMPSSSSSAPPPPARGAADDEDLDQQEAIAASLQSAADRWEVIKRDAISAHKQKKELEERLRAETAMAEASTSHEERLVEENDRLKTANPTLTDDELALQATADDVKHFQETINGRFNELQALVLSSSHRLVHLAQNTPDASSSSEEPAPDTHDGSCMRPYLPPEAPSPVGPPSAAAGESVQWLEELEGSELEIPERCVLASKRLEEIDQDIAKLVYEVGQAATDREASETRLQGLIEQHDELKRRDGERLTLDKLNTLRSLEDVMSFQDAALHESQGLKDLLSRSFDHQRRLESVDFQRDVERRIAAEREAREKEAAEQLKRQEEATAKKIADMQQQLDEERGKPKQSITSCVVCQEEPNVVALWPCRHKCLCTGCFENLKKTHTGRKMPCPICRTQCIKNQSGPVYDQGHCDDD</sequence>
<dbReference type="PhylomeDB" id="A0A0G4GV46"/>
<feature type="compositionally biased region" description="Basic residues" evidence="3">
    <location>
        <begin position="166"/>
        <end position="176"/>
    </location>
</feature>
<dbReference type="Gene3D" id="3.30.40.10">
    <property type="entry name" value="Zinc/RING finger domain, C3HC4 (zinc finger)"/>
    <property type="match status" value="1"/>
</dbReference>
<evidence type="ECO:0000256" key="3">
    <source>
        <dbReference type="SAM" id="MobiDB-lite"/>
    </source>
</evidence>
<feature type="compositionally biased region" description="Low complexity" evidence="3">
    <location>
        <begin position="542"/>
        <end position="551"/>
    </location>
</feature>
<dbReference type="InterPro" id="IPR036770">
    <property type="entry name" value="Ankyrin_rpt-contain_sf"/>
</dbReference>
<feature type="compositionally biased region" description="Basic and acidic residues" evidence="3">
    <location>
        <begin position="476"/>
        <end position="490"/>
    </location>
</feature>
<feature type="region of interest" description="Disordered" evidence="3">
    <location>
        <begin position="1"/>
        <end position="60"/>
    </location>
</feature>
<dbReference type="InParanoid" id="A0A0G4GV46"/>
<dbReference type="SUPFAM" id="SSF57850">
    <property type="entry name" value="RING/U-box"/>
    <property type="match status" value="1"/>
</dbReference>
<feature type="compositionally biased region" description="Basic and acidic residues" evidence="3">
    <location>
        <begin position="453"/>
        <end position="467"/>
    </location>
</feature>
<dbReference type="Gene3D" id="1.25.40.20">
    <property type="entry name" value="Ankyrin repeat-containing domain"/>
    <property type="match status" value="1"/>
</dbReference>
<gene>
    <name evidence="5" type="ORF">Vbra_18737</name>
</gene>
<feature type="compositionally biased region" description="Basic and acidic residues" evidence="3">
    <location>
        <begin position="151"/>
        <end position="165"/>
    </location>
</feature>
<evidence type="ECO:0000313" key="6">
    <source>
        <dbReference type="Proteomes" id="UP000041254"/>
    </source>
</evidence>
<reference evidence="5 6" key="1">
    <citation type="submission" date="2014-11" db="EMBL/GenBank/DDBJ databases">
        <authorList>
            <person name="Zhu J."/>
            <person name="Qi W."/>
            <person name="Song R."/>
        </authorList>
    </citation>
    <scope>NUCLEOTIDE SEQUENCE [LARGE SCALE GENOMIC DNA]</scope>
</reference>
<dbReference type="VEuPathDB" id="CryptoDB:Vbra_18737"/>
<dbReference type="PROSITE" id="PS50089">
    <property type="entry name" value="ZF_RING_2"/>
    <property type="match status" value="1"/>
</dbReference>
<feature type="coiled-coil region" evidence="2">
    <location>
        <begin position="708"/>
        <end position="742"/>
    </location>
</feature>
<feature type="compositionally biased region" description="Low complexity" evidence="3">
    <location>
        <begin position="270"/>
        <end position="298"/>
    </location>
</feature>
<feature type="domain" description="RING-type" evidence="4">
    <location>
        <begin position="757"/>
        <end position="800"/>
    </location>
</feature>
<keyword evidence="6" id="KW-1185">Reference proteome</keyword>
<accession>A0A0G4GV46</accession>
<keyword evidence="1" id="KW-0862">Zinc</keyword>
<evidence type="ECO:0000256" key="2">
    <source>
        <dbReference type="SAM" id="Coils"/>
    </source>
</evidence>
<feature type="region of interest" description="Disordered" evidence="3">
    <location>
        <begin position="453"/>
        <end position="495"/>
    </location>
</feature>
<feature type="compositionally biased region" description="Pro residues" evidence="3">
    <location>
        <begin position="250"/>
        <end position="261"/>
    </location>
</feature>
<evidence type="ECO:0000259" key="4">
    <source>
        <dbReference type="PROSITE" id="PS50089"/>
    </source>
</evidence>
<name>A0A0G4GV46_VITBC</name>
<dbReference type="AlphaFoldDB" id="A0A0G4GV46"/>
<keyword evidence="2" id="KW-0175">Coiled coil</keyword>
<feature type="region of interest" description="Disordered" evidence="3">
    <location>
        <begin position="540"/>
        <end position="584"/>
    </location>
</feature>
<dbReference type="InterPro" id="IPR001841">
    <property type="entry name" value="Znf_RING"/>
</dbReference>
<feature type="compositionally biased region" description="Pro residues" evidence="3">
    <location>
        <begin position="565"/>
        <end position="576"/>
    </location>
</feature>
<organism evidence="5 6">
    <name type="scientific">Vitrella brassicaformis (strain CCMP3155)</name>
    <dbReference type="NCBI Taxonomy" id="1169540"/>
    <lineage>
        <taxon>Eukaryota</taxon>
        <taxon>Sar</taxon>
        <taxon>Alveolata</taxon>
        <taxon>Colpodellida</taxon>
        <taxon>Vitrellaceae</taxon>
        <taxon>Vitrella</taxon>
    </lineage>
</organism>
<keyword evidence="1" id="KW-0479">Metal-binding</keyword>
<dbReference type="Pfam" id="PF13920">
    <property type="entry name" value="zf-C3HC4_3"/>
    <property type="match status" value="1"/>
</dbReference>
<evidence type="ECO:0000313" key="5">
    <source>
        <dbReference type="EMBL" id="CEM34768.1"/>
    </source>
</evidence>
<evidence type="ECO:0000256" key="1">
    <source>
        <dbReference type="PROSITE-ProRule" id="PRU00175"/>
    </source>
</evidence>